<dbReference type="Pfam" id="PF04520">
    <property type="entry name" value="Senescence_reg"/>
    <property type="match status" value="1"/>
</dbReference>
<keyword evidence="4" id="KW-1185">Reference proteome</keyword>
<dbReference type="Proteomes" id="UP001180020">
    <property type="component" value="Unassembled WGS sequence"/>
</dbReference>
<dbReference type="GO" id="GO:0010150">
    <property type="term" value="P:leaf senescence"/>
    <property type="evidence" value="ECO:0007669"/>
    <property type="project" value="UniProtKB-ARBA"/>
</dbReference>
<evidence type="ECO:0000313" key="4">
    <source>
        <dbReference type="Proteomes" id="UP001180020"/>
    </source>
</evidence>
<proteinExistence type="inferred from homology"/>
<comment type="caution">
    <text evidence="3">The sequence shown here is derived from an EMBL/GenBank/DDBJ whole genome shotgun (WGS) entry which is preliminary data.</text>
</comment>
<evidence type="ECO:0000256" key="2">
    <source>
        <dbReference type="SAM" id="MobiDB-lite"/>
    </source>
</evidence>
<gene>
    <name evidence="3" type="ORF">QJS10_CPB12g00896</name>
</gene>
<feature type="compositionally biased region" description="Polar residues" evidence="2">
    <location>
        <begin position="10"/>
        <end position="36"/>
    </location>
</feature>
<dbReference type="InterPro" id="IPR007608">
    <property type="entry name" value="Senescence_reg_S40"/>
</dbReference>
<organism evidence="3 4">
    <name type="scientific">Acorus calamus</name>
    <name type="common">Sweet flag</name>
    <dbReference type="NCBI Taxonomy" id="4465"/>
    <lineage>
        <taxon>Eukaryota</taxon>
        <taxon>Viridiplantae</taxon>
        <taxon>Streptophyta</taxon>
        <taxon>Embryophyta</taxon>
        <taxon>Tracheophyta</taxon>
        <taxon>Spermatophyta</taxon>
        <taxon>Magnoliopsida</taxon>
        <taxon>Liliopsida</taxon>
        <taxon>Acoraceae</taxon>
        <taxon>Acorus</taxon>
    </lineage>
</organism>
<dbReference type="AlphaFoldDB" id="A0AAV9DM41"/>
<feature type="region of interest" description="Disordered" evidence="2">
    <location>
        <begin position="1"/>
        <end position="82"/>
    </location>
</feature>
<feature type="compositionally biased region" description="Basic and acidic residues" evidence="2">
    <location>
        <begin position="56"/>
        <end position="67"/>
    </location>
</feature>
<dbReference type="PANTHER" id="PTHR33083:SF49">
    <property type="entry name" value="SENESCENCE REGULATOR"/>
    <property type="match status" value="1"/>
</dbReference>
<dbReference type="EMBL" id="JAUJYO010000012">
    <property type="protein sequence ID" value="KAK1301832.1"/>
    <property type="molecule type" value="Genomic_DNA"/>
</dbReference>
<protein>
    <recommendedName>
        <fullName evidence="5">Senescence regulator</fullName>
    </recommendedName>
</protein>
<reference evidence="3" key="1">
    <citation type="journal article" date="2023" name="Nat. Commun.">
        <title>Diploid and tetraploid genomes of Acorus and the evolution of monocots.</title>
        <authorList>
            <person name="Ma L."/>
            <person name="Liu K.W."/>
            <person name="Li Z."/>
            <person name="Hsiao Y.Y."/>
            <person name="Qi Y."/>
            <person name="Fu T."/>
            <person name="Tang G.D."/>
            <person name="Zhang D."/>
            <person name="Sun W.H."/>
            <person name="Liu D.K."/>
            <person name="Li Y."/>
            <person name="Chen G.Z."/>
            <person name="Liu X.D."/>
            <person name="Liao X.Y."/>
            <person name="Jiang Y.T."/>
            <person name="Yu X."/>
            <person name="Hao Y."/>
            <person name="Huang J."/>
            <person name="Zhao X.W."/>
            <person name="Ke S."/>
            <person name="Chen Y.Y."/>
            <person name="Wu W.L."/>
            <person name="Hsu J.L."/>
            <person name="Lin Y.F."/>
            <person name="Huang M.D."/>
            <person name="Li C.Y."/>
            <person name="Huang L."/>
            <person name="Wang Z.W."/>
            <person name="Zhao X."/>
            <person name="Zhong W.Y."/>
            <person name="Peng D.H."/>
            <person name="Ahmad S."/>
            <person name="Lan S."/>
            <person name="Zhang J.S."/>
            <person name="Tsai W.C."/>
            <person name="Van de Peer Y."/>
            <person name="Liu Z.J."/>
        </authorList>
    </citation>
    <scope>NUCLEOTIDE SEQUENCE</scope>
    <source>
        <strain evidence="3">CP</strain>
    </source>
</reference>
<dbReference type="PANTHER" id="PTHR33083">
    <property type="entry name" value="EXPRESSED PROTEIN"/>
    <property type="match status" value="1"/>
</dbReference>
<evidence type="ECO:0000256" key="1">
    <source>
        <dbReference type="ARBA" id="ARBA00034773"/>
    </source>
</evidence>
<reference evidence="3" key="2">
    <citation type="submission" date="2023-06" db="EMBL/GenBank/DDBJ databases">
        <authorList>
            <person name="Ma L."/>
            <person name="Liu K.-W."/>
            <person name="Li Z."/>
            <person name="Hsiao Y.-Y."/>
            <person name="Qi Y."/>
            <person name="Fu T."/>
            <person name="Tang G."/>
            <person name="Zhang D."/>
            <person name="Sun W.-H."/>
            <person name="Liu D.-K."/>
            <person name="Li Y."/>
            <person name="Chen G.-Z."/>
            <person name="Liu X.-D."/>
            <person name="Liao X.-Y."/>
            <person name="Jiang Y.-T."/>
            <person name="Yu X."/>
            <person name="Hao Y."/>
            <person name="Huang J."/>
            <person name="Zhao X.-W."/>
            <person name="Ke S."/>
            <person name="Chen Y.-Y."/>
            <person name="Wu W.-L."/>
            <person name="Hsu J.-L."/>
            <person name="Lin Y.-F."/>
            <person name="Huang M.-D."/>
            <person name="Li C.-Y."/>
            <person name="Huang L."/>
            <person name="Wang Z.-W."/>
            <person name="Zhao X."/>
            <person name="Zhong W.-Y."/>
            <person name="Peng D.-H."/>
            <person name="Ahmad S."/>
            <person name="Lan S."/>
            <person name="Zhang J.-S."/>
            <person name="Tsai W.-C."/>
            <person name="Van De Peer Y."/>
            <person name="Liu Z.-J."/>
        </authorList>
    </citation>
    <scope>NUCLEOTIDE SEQUENCE</scope>
    <source>
        <strain evidence="3">CP</strain>
        <tissue evidence="3">Leaves</tissue>
    </source>
</reference>
<evidence type="ECO:0000313" key="3">
    <source>
        <dbReference type="EMBL" id="KAK1301832.1"/>
    </source>
</evidence>
<evidence type="ECO:0008006" key="5">
    <source>
        <dbReference type="Google" id="ProtNLM"/>
    </source>
</evidence>
<feature type="compositionally biased region" description="Acidic residues" evidence="2">
    <location>
        <begin position="68"/>
        <end position="80"/>
    </location>
</feature>
<accession>A0AAV9DM41</accession>
<sequence>MEEFQESDMFWSNDNRPISSSTRSWPSPQRNNANTLKTKESQPIEIPRNNKRPRKKLEFCNSHRETSEAEEEEEEEEEDYLGVPPHVIVSRRMKSGGRMAFPVCAGHGRTLKGRDLCHVRNSILRMTGFIES</sequence>
<name>A0AAV9DM41_ACOCL</name>
<comment type="similarity">
    <text evidence="1">Belongs to the senescence regulator S40 family.</text>
</comment>